<gene>
    <name evidence="3" type="ORF">ICN82_02590</name>
</gene>
<dbReference type="Proteomes" id="UP000609121">
    <property type="component" value="Unassembled WGS sequence"/>
</dbReference>
<proteinExistence type="predicted"/>
<evidence type="ECO:0000313" key="4">
    <source>
        <dbReference type="Proteomes" id="UP000609121"/>
    </source>
</evidence>
<reference evidence="3" key="1">
    <citation type="submission" date="2020-09" db="EMBL/GenBank/DDBJ databases">
        <title>A novel bacterium of genus Mangrovicoccus, isolated from South China Sea.</title>
        <authorList>
            <person name="Huang H."/>
            <person name="Mo K."/>
            <person name="Hu Y."/>
        </authorList>
    </citation>
    <scope>NUCLEOTIDE SEQUENCE</scope>
    <source>
        <strain evidence="3">HB182678</strain>
    </source>
</reference>
<dbReference type="GO" id="GO:0005576">
    <property type="term" value="C:extracellular region"/>
    <property type="evidence" value="ECO:0007669"/>
    <property type="project" value="InterPro"/>
</dbReference>
<dbReference type="GO" id="GO:0016787">
    <property type="term" value="F:hydrolase activity"/>
    <property type="evidence" value="ECO:0007669"/>
    <property type="project" value="UniProtKB-KW"/>
</dbReference>
<dbReference type="RefSeq" id="WP_193179280.1">
    <property type="nucleotide sequence ID" value="NZ_JACVXA010000005.1"/>
</dbReference>
<dbReference type="AlphaFoldDB" id="A0A8J7CYX8"/>
<protein>
    <submittedName>
        <fullName evidence="3">PHB depolymerase family esterase</fullName>
    </submittedName>
</protein>
<dbReference type="InterPro" id="IPR010126">
    <property type="entry name" value="Esterase_phb"/>
</dbReference>
<dbReference type="PANTHER" id="PTHR43037">
    <property type="entry name" value="UNNAMED PRODUCT-RELATED"/>
    <property type="match status" value="1"/>
</dbReference>
<dbReference type="Gene3D" id="3.40.50.1820">
    <property type="entry name" value="alpha/beta hydrolase"/>
    <property type="match status" value="1"/>
</dbReference>
<dbReference type="EMBL" id="JACVXA010000005">
    <property type="protein sequence ID" value="MBE3637093.1"/>
    <property type="molecule type" value="Genomic_DNA"/>
</dbReference>
<dbReference type="InterPro" id="IPR029058">
    <property type="entry name" value="AB_hydrolase_fold"/>
</dbReference>
<comment type="caution">
    <text evidence="3">The sequence shown here is derived from an EMBL/GenBank/DDBJ whole genome shotgun (WGS) entry which is preliminary data.</text>
</comment>
<keyword evidence="1" id="KW-0732">Signal</keyword>
<dbReference type="InterPro" id="IPR050955">
    <property type="entry name" value="Plant_Biomass_Hydrol_Est"/>
</dbReference>
<evidence type="ECO:0000313" key="3">
    <source>
        <dbReference type="EMBL" id="MBE3637093.1"/>
    </source>
</evidence>
<organism evidence="3 4">
    <name type="scientific">Mangrovicoccus algicola</name>
    <dbReference type="NCBI Taxonomy" id="2771008"/>
    <lineage>
        <taxon>Bacteria</taxon>
        <taxon>Pseudomonadati</taxon>
        <taxon>Pseudomonadota</taxon>
        <taxon>Alphaproteobacteria</taxon>
        <taxon>Rhodobacterales</taxon>
        <taxon>Paracoccaceae</taxon>
        <taxon>Mangrovicoccus</taxon>
    </lineage>
</organism>
<evidence type="ECO:0000256" key="1">
    <source>
        <dbReference type="ARBA" id="ARBA00022729"/>
    </source>
</evidence>
<sequence length="334" mass="35957">MPASPPVAAILFGLAAAFGTALPGTAGTLVRDTLPAAAHPESRDRDYALYLPDGLPADGSAALVTVLHGCKQTQDDMLEQTGFRALADVEGFAVLYPFITSYDGRRSENCWGFWIDHHRHEGAGEPADLRRLIAAAETRAGTDPARRYVAGLSSGAAMSVVMAVAWSEDIAAAGAVAGLGYAEDAWAVRTLPGCSWPVWTDTPEEMVEEMRAEQDAPGEDRLVPLMVMHSLNDCRVPVQNGQALAASWIRRYDALPDPVSQSDCSDDAIPCLQSRFEDAQGREVLETVFFEGPDISGTHYWPGDGTGDYARPEGPPAAQLLWAFFRDKRLDPAP</sequence>
<dbReference type="Pfam" id="PF10503">
    <property type="entry name" value="Esterase_PHB"/>
    <property type="match status" value="1"/>
</dbReference>
<dbReference type="PANTHER" id="PTHR43037:SF1">
    <property type="entry name" value="BLL1128 PROTEIN"/>
    <property type="match status" value="1"/>
</dbReference>
<name>A0A8J7CYX8_9RHOB</name>
<dbReference type="SUPFAM" id="SSF53474">
    <property type="entry name" value="alpha/beta-Hydrolases"/>
    <property type="match status" value="1"/>
</dbReference>
<evidence type="ECO:0000256" key="2">
    <source>
        <dbReference type="ARBA" id="ARBA00022801"/>
    </source>
</evidence>
<keyword evidence="2" id="KW-0378">Hydrolase</keyword>
<dbReference type="NCBIfam" id="TIGR01840">
    <property type="entry name" value="esterase_phb"/>
    <property type="match status" value="1"/>
</dbReference>
<keyword evidence="4" id="KW-1185">Reference proteome</keyword>
<accession>A0A8J7CYX8</accession>